<name>A0A843SH13_9BURK</name>
<dbReference type="AlphaFoldDB" id="A0A843SH13"/>
<keyword evidence="2" id="KW-1185">Reference proteome</keyword>
<organism evidence="1 2">
    <name type="scientific">Rugamonas rivuli</name>
    <dbReference type="NCBI Taxonomy" id="2743358"/>
    <lineage>
        <taxon>Bacteria</taxon>
        <taxon>Pseudomonadati</taxon>
        <taxon>Pseudomonadota</taxon>
        <taxon>Betaproteobacteria</taxon>
        <taxon>Burkholderiales</taxon>
        <taxon>Oxalobacteraceae</taxon>
        <taxon>Telluria group</taxon>
        <taxon>Rugamonas</taxon>
    </lineage>
</organism>
<proteinExistence type="predicted"/>
<comment type="caution">
    <text evidence="1">The sequence shown here is derived from an EMBL/GenBank/DDBJ whole genome shotgun (WGS) entry which is preliminary data.</text>
</comment>
<evidence type="ECO:0000313" key="2">
    <source>
        <dbReference type="Proteomes" id="UP000444318"/>
    </source>
</evidence>
<evidence type="ECO:0000313" key="1">
    <source>
        <dbReference type="EMBL" id="MQA19706.1"/>
    </source>
</evidence>
<dbReference type="RefSeq" id="WP_152803605.1">
    <property type="nucleotide sequence ID" value="NZ_WHUF01000002.1"/>
</dbReference>
<dbReference type="EMBL" id="WHUF01000002">
    <property type="protein sequence ID" value="MQA19706.1"/>
    <property type="molecule type" value="Genomic_DNA"/>
</dbReference>
<dbReference type="Proteomes" id="UP000444318">
    <property type="component" value="Unassembled WGS sequence"/>
</dbReference>
<sequence>MKTLARALILATKYVDSRVCEDALDDDVAVLESISVELRKCSVDEKRCLIQVAQELGFESWPDEMGIV</sequence>
<reference evidence="1 2" key="1">
    <citation type="submission" date="2019-10" db="EMBL/GenBank/DDBJ databases">
        <title>Two novel species isolated from a subtropical stream in China.</title>
        <authorList>
            <person name="Lu H."/>
        </authorList>
    </citation>
    <scope>NUCLEOTIDE SEQUENCE [LARGE SCALE GENOMIC DNA]</scope>
    <source>
        <strain evidence="1 2">FT103W</strain>
    </source>
</reference>
<accession>A0A843SH13</accession>
<protein>
    <submittedName>
        <fullName evidence="1">Uncharacterized protein</fullName>
    </submittedName>
</protein>
<gene>
    <name evidence="1" type="ORF">GEV01_09330</name>
</gene>